<dbReference type="PANTHER" id="PTHR48449">
    <property type="entry name" value="DUF1985 DOMAIN-CONTAINING PROTEIN"/>
    <property type="match status" value="1"/>
</dbReference>
<evidence type="ECO:0000313" key="2">
    <source>
        <dbReference type="EMBL" id="KAK2642202.1"/>
    </source>
</evidence>
<dbReference type="EMBL" id="JANJYI010000007">
    <property type="protein sequence ID" value="KAK2642202.1"/>
    <property type="molecule type" value="Genomic_DNA"/>
</dbReference>
<proteinExistence type="predicted"/>
<sequence length="242" mass="28302">MNRLRVSLKTPEEEWYEGKEMRHNRPSDEMRFMLDTNEVRFSKVEFCLITGLRFRVVPDTSYYVNVDNITGTMVGAHIYSHSIYSFKHALDGLRERFQRRQQVKGADKHMQETYNIYGLSYTLLLFAFEVIPTLGPQFRTRMVTDLSPRILKLMLKIQPMGDKLLKIFTSRNLVPTTTKRDEPYFTEFVVDISDRDSGRRTSVVPSDTDDSEVEFGYGRPEMQVEGSKPELVAGRQPRQRRV</sequence>
<evidence type="ECO:0000313" key="3">
    <source>
        <dbReference type="Proteomes" id="UP001280121"/>
    </source>
</evidence>
<protein>
    <submittedName>
        <fullName evidence="2">Uncharacterized protein</fullName>
    </submittedName>
</protein>
<dbReference type="PANTHER" id="PTHR48449:SF1">
    <property type="entry name" value="DUF1985 DOMAIN-CONTAINING PROTEIN"/>
    <property type="match status" value="1"/>
</dbReference>
<feature type="region of interest" description="Disordered" evidence="1">
    <location>
        <begin position="197"/>
        <end position="242"/>
    </location>
</feature>
<organism evidence="2 3">
    <name type="scientific">Dipteronia dyeriana</name>
    <dbReference type="NCBI Taxonomy" id="168575"/>
    <lineage>
        <taxon>Eukaryota</taxon>
        <taxon>Viridiplantae</taxon>
        <taxon>Streptophyta</taxon>
        <taxon>Embryophyta</taxon>
        <taxon>Tracheophyta</taxon>
        <taxon>Spermatophyta</taxon>
        <taxon>Magnoliopsida</taxon>
        <taxon>eudicotyledons</taxon>
        <taxon>Gunneridae</taxon>
        <taxon>Pentapetalae</taxon>
        <taxon>rosids</taxon>
        <taxon>malvids</taxon>
        <taxon>Sapindales</taxon>
        <taxon>Sapindaceae</taxon>
        <taxon>Hippocastanoideae</taxon>
        <taxon>Acereae</taxon>
        <taxon>Dipteronia</taxon>
    </lineage>
</organism>
<accession>A0AAD9TTY8</accession>
<reference evidence="2" key="1">
    <citation type="journal article" date="2023" name="Plant J.">
        <title>Genome sequences and population genomics provide insights into the demographic history, inbreeding, and mutation load of two 'living fossil' tree species of Dipteronia.</title>
        <authorList>
            <person name="Feng Y."/>
            <person name="Comes H.P."/>
            <person name="Chen J."/>
            <person name="Zhu S."/>
            <person name="Lu R."/>
            <person name="Zhang X."/>
            <person name="Li P."/>
            <person name="Qiu J."/>
            <person name="Olsen K.M."/>
            <person name="Qiu Y."/>
        </authorList>
    </citation>
    <scope>NUCLEOTIDE SEQUENCE</scope>
    <source>
        <strain evidence="2">KIB01</strain>
    </source>
</reference>
<evidence type="ECO:0000256" key="1">
    <source>
        <dbReference type="SAM" id="MobiDB-lite"/>
    </source>
</evidence>
<gene>
    <name evidence="2" type="ORF">Ddye_023965</name>
</gene>
<comment type="caution">
    <text evidence="2">The sequence shown here is derived from an EMBL/GenBank/DDBJ whole genome shotgun (WGS) entry which is preliminary data.</text>
</comment>
<dbReference type="AlphaFoldDB" id="A0AAD9TTY8"/>
<dbReference type="Proteomes" id="UP001280121">
    <property type="component" value="Unassembled WGS sequence"/>
</dbReference>
<name>A0AAD9TTY8_9ROSI</name>
<keyword evidence="3" id="KW-1185">Reference proteome</keyword>